<evidence type="ECO:0000259" key="2">
    <source>
        <dbReference type="Pfam" id="PF00534"/>
    </source>
</evidence>
<evidence type="ECO:0000313" key="4">
    <source>
        <dbReference type="EMBL" id="PIU68344.1"/>
    </source>
</evidence>
<dbReference type="FunFam" id="3.40.50.2000:FF:000119">
    <property type="entry name" value="Glycosyl transferase group 1"/>
    <property type="match status" value="1"/>
</dbReference>
<dbReference type="GO" id="GO:0016757">
    <property type="term" value="F:glycosyltransferase activity"/>
    <property type="evidence" value="ECO:0007669"/>
    <property type="project" value="InterPro"/>
</dbReference>
<dbReference type="CDD" id="cd03809">
    <property type="entry name" value="GT4_MtfB-like"/>
    <property type="match status" value="1"/>
</dbReference>
<dbReference type="Pfam" id="PF13439">
    <property type="entry name" value="Glyco_transf_4"/>
    <property type="match status" value="1"/>
</dbReference>
<dbReference type="PANTHER" id="PTHR46401">
    <property type="entry name" value="GLYCOSYLTRANSFERASE WBBK-RELATED"/>
    <property type="match status" value="1"/>
</dbReference>
<name>A0A2M7ALW7_UNCKA</name>
<comment type="caution">
    <text evidence="4">The sequence shown here is derived from an EMBL/GenBank/DDBJ whole genome shotgun (WGS) entry which is preliminary data.</text>
</comment>
<evidence type="ECO:0000256" key="1">
    <source>
        <dbReference type="ARBA" id="ARBA00022679"/>
    </source>
</evidence>
<proteinExistence type="predicted"/>
<keyword evidence="1 4" id="KW-0808">Transferase</keyword>
<feature type="domain" description="Glycosyltransferase subfamily 4-like N-terminal" evidence="3">
    <location>
        <begin position="17"/>
        <end position="172"/>
    </location>
</feature>
<reference evidence="5" key="1">
    <citation type="submission" date="2017-09" db="EMBL/GenBank/DDBJ databases">
        <title>Depth-based differentiation of microbial function through sediment-hosted aquifers and enrichment of novel symbionts in the deep terrestrial subsurface.</title>
        <authorList>
            <person name="Probst A.J."/>
            <person name="Ladd B."/>
            <person name="Jarett J.K."/>
            <person name="Geller-Mcgrath D.E."/>
            <person name="Sieber C.M.K."/>
            <person name="Emerson J.B."/>
            <person name="Anantharaman K."/>
            <person name="Thomas B.C."/>
            <person name="Malmstrom R."/>
            <person name="Stieglmeier M."/>
            <person name="Klingl A."/>
            <person name="Woyke T."/>
            <person name="Ryan C.M."/>
            <person name="Banfield J.F."/>
        </authorList>
    </citation>
    <scope>NUCLEOTIDE SEQUENCE [LARGE SCALE GENOMIC DNA]</scope>
</reference>
<dbReference type="InterPro" id="IPR028098">
    <property type="entry name" value="Glyco_trans_4-like_N"/>
</dbReference>
<feature type="domain" description="Glycosyl transferase family 1" evidence="2">
    <location>
        <begin position="184"/>
        <end position="346"/>
    </location>
</feature>
<dbReference type="Pfam" id="PF00534">
    <property type="entry name" value="Glycos_transf_1"/>
    <property type="match status" value="1"/>
</dbReference>
<dbReference type="PANTHER" id="PTHR46401:SF2">
    <property type="entry name" value="GLYCOSYLTRANSFERASE WBBK-RELATED"/>
    <property type="match status" value="1"/>
</dbReference>
<protein>
    <submittedName>
        <fullName evidence="4">Glycosyltransferase family 1 protein</fullName>
    </submittedName>
</protein>
<gene>
    <name evidence="4" type="ORF">COS81_04250</name>
</gene>
<organism evidence="4 5">
    <name type="scientific">candidate division WWE3 bacterium CG06_land_8_20_14_3_00_42_16</name>
    <dbReference type="NCBI Taxonomy" id="1975083"/>
    <lineage>
        <taxon>Bacteria</taxon>
        <taxon>Katanobacteria</taxon>
    </lineage>
</organism>
<dbReference type="SUPFAM" id="SSF53756">
    <property type="entry name" value="UDP-Glycosyltransferase/glycogen phosphorylase"/>
    <property type="match status" value="1"/>
</dbReference>
<dbReference type="EMBL" id="PEWD01000080">
    <property type="protein sequence ID" value="PIU68344.1"/>
    <property type="molecule type" value="Genomic_DNA"/>
</dbReference>
<sequence length="373" mass="42848">MLVGIDASRTVAGKLTGTEYYAVNLIQAIARLDQHNQYRLYFNVPFQKPIVRQENFQKRVMPFPRLWTQLRLALECLLDPPQILFVPSHTLPVIRSPKTKTIVTVHDLGAEFLAEYHQFPQKLYLNRSTEYVARHADHLIAVSNSTKNDLQKIFQVPEKRVTVVYEGVDLERFKPLKEKKDLERIRQKYQLKNEFLLFVGTIQPRKNLANLIEAFALYLQESKKNIDLVLVGKKGWLTDEIYAKPKLLGIQEKVFFLDYVAESDLPYFYNLASLFVLPSLYEGFGLPILEAMACGCPVAGSDCSSIPEVIGEAGLLFNPNSPQEISRSIHEMLENENLRAEKISQGLKRVKGFSWEKAAQKTLQLFEKIYHES</sequence>
<evidence type="ECO:0000313" key="5">
    <source>
        <dbReference type="Proteomes" id="UP000229916"/>
    </source>
</evidence>
<dbReference type="InterPro" id="IPR001296">
    <property type="entry name" value="Glyco_trans_1"/>
</dbReference>
<dbReference type="Proteomes" id="UP000229916">
    <property type="component" value="Unassembled WGS sequence"/>
</dbReference>
<accession>A0A2M7ALW7</accession>
<dbReference type="Gene3D" id="3.40.50.2000">
    <property type="entry name" value="Glycogen Phosphorylase B"/>
    <property type="match status" value="2"/>
</dbReference>
<evidence type="ECO:0000259" key="3">
    <source>
        <dbReference type="Pfam" id="PF13439"/>
    </source>
</evidence>
<dbReference type="AlphaFoldDB" id="A0A2M7ALW7"/>